<protein>
    <submittedName>
        <fullName evidence="2">MarR family transcriptional regulator</fullName>
    </submittedName>
</protein>
<comment type="caution">
    <text evidence="2">The sequence shown here is derived from an EMBL/GenBank/DDBJ whole genome shotgun (WGS) entry which is preliminary data.</text>
</comment>
<reference evidence="4 5" key="1">
    <citation type="submission" date="2018-08" db="EMBL/GenBank/DDBJ databases">
        <title>A genome reference for cultivated species of the human gut microbiota.</title>
        <authorList>
            <person name="Zou Y."/>
            <person name="Xue W."/>
            <person name="Luo G."/>
        </authorList>
    </citation>
    <scope>NUCLEOTIDE SEQUENCE [LARGE SCALE GENOMIC DNA]</scope>
    <source>
        <strain evidence="3 5">AM22-12LB</strain>
        <strain evidence="2 4">TM07-19</strain>
    </source>
</reference>
<dbReference type="PANTHER" id="PTHR33164">
    <property type="entry name" value="TRANSCRIPTIONAL REGULATOR, MARR FAMILY"/>
    <property type="match status" value="1"/>
</dbReference>
<dbReference type="Gene3D" id="1.10.10.10">
    <property type="entry name" value="Winged helix-like DNA-binding domain superfamily/Winged helix DNA-binding domain"/>
    <property type="match status" value="1"/>
</dbReference>
<dbReference type="SUPFAM" id="SSF46785">
    <property type="entry name" value="Winged helix' DNA-binding domain"/>
    <property type="match status" value="1"/>
</dbReference>
<dbReference type="Proteomes" id="UP000260655">
    <property type="component" value="Unassembled WGS sequence"/>
</dbReference>
<dbReference type="InterPro" id="IPR000835">
    <property type="entry name" value="HTH_MarR-typ"/>
</dbReference>
<feature type="domain" description="HTH marR-type" evidence="1">
    <location>
        <begin position="1"/>
        <end position="139"/>
    </location>
</feature>
<evidence type="ECO:0000259" key="1">
    <source>
        <dbReference type="PROSITE" id="PS50995"/>
    </source>
</evidence>
<dbReference type="RefSeq" id="WP_117556138.1">
    <property type="nucleotide sequence ID" value="NZ_JAAILT010000021.1"/>
</dbReference>
<evidence type="ECO:0000313" key="3">
    <source>
        <dbReference type="EMBL" id="RHG62925.1"/>
    </source>
</evidence>
<dbReference type="PROSITE" id="PS50995">
    <property type="entry name" value="HTH_MARR_2"/>
    <property type="match status" value="1"/>
</dbReference>
<dbReference type="SMART" id="SM00347">
    <property type="entry name" value="HTH_MARR"/>
    <property type="match status" value="1"/>
</dbReference>
<dbReference type="Pfam" id="PF12802">
    <property type="entry name" value="MarR_2"/>
    <property type="match status" value="1"/>
</dbReference>
<dbReference type="PRINTS" id="PR00598">
    <property type="entry name" value="HTHMARR"/>
</dbReference>
<evidence type="ECO:0000313" key="2">
    <source>
        <dbReference type="EMBL" id="RGJ25496.1"/>
    </source>
</evidence>
<dbReference type="GO" id="GO:0006950">
    <property type="term" value="P:response to stress"/>
    <property type="evidence" value="ECO:0007669"/>
    <property type="project" value="TreeGrafter"/>
</dbReference>
<dbReference type="EMBL" id="QRIM01000001">
    <property type="protein sequence ID" value="RHG62925.1"/>
    <property type="molecule type" value="Genomic_DNA"/>
</dbReference>
<dbReference type="InterPro" id="IPR039422">
    <property type="entry name" value="MarR/SlyA-like"/>
</dbReference>
<organism evidence="2 4">
    <name type="scientific">Coprococcus comes</name>
    <dbReference type="NCBI Taxonomy" id="410072"/>
    <lineage>
        <taxon>Bacteria</taxon>
        <taxon>Bacillati</taxon>
        <taxon>Bacillota</taxon>
        <taxon>Clostridia</taxon>
        <taxon>Lachnospirales</taxon>
        <taxon>Lachnospiraceae</taxon>
        <taxon>Coprococcus</taxon>
    </lineage>
</organism>
<name>A0A3E4GSV0_9FIRM</name>
<evidence type="ECO:0000313" key="4">
    <source>
        <dbReference type="Proteomes" id="UP000260655"/>
    </source>
</evidence>
<sequence>MENRTIKRMFDACYQAKRIRELLPPLPSGVRSTFIQYLDAIQMLEKDDVSVKISDISDALNLPRPGVTRTVKEMEEKGFLQKIASPDDGRVTYITITEAGKELHQKFDAQYFDMLAPYMDEISEEDAQNMIRTIEKFYQIMRERREYDGSR</sequence>
<evidence type="ECO:0000313" key="5">
    <source>
        <dbReference type="Proteomes" id="UP000286595"/>
    </source>
</evidence>
<accession>A0A3E4GSV0</accession>
<dbReference type="InterPro" id="IPR036390">
    <property type="entry name" value="WH_DNA-bd_sf"/>
</dbReference>
<dbReference type="InterPro" id="IPR036388">
    <property type="entry name" value="WH-like_DNA-bd_sf"/>
</dbReference>
<dbReference type="Proteomes" id="UP000286595">
    <property type="component" value="Unassembled WGS sequence"/>
</dbReference>
<dbReference type="GO" id="GO:0003700">
    <property type="term" value="F:DNA-binding transcription factor activity"/>
    <property type="evidence" value="ECO:0007669"/>
    <property type="project" value="InterPro"/>
</dbReference>
<proteinExistence type="predicted"/>
<gene>
    <name evidence="3" type="ORF">DW252_00625</name>
    <name evidence="2" type="ORF">DXD67_02910</name>
</gene>
<dbReference type="PANTHER" id="PTHR33164:SF43">
    <property type="entry name" value="HTH-TYPE TRANSCRIPTIONAL REPRESSOR YETL"/>
    <property type="match status" value="1"/>
</dbReference>
<dbReference type="EMBL" id="QSOV01000002">
    <property type="protein sequence ID" value="RGJ25496.1"/>
    <property type="molecule type" value="Genomic_DNA"/>
</dbReference>
<dbReference type="AlphaFoldDB" id="A0A3E4GSV0"/>